<protein>
    <submittedName>
        <fullName evidence="2">Uncharacterized protein</fullName>
    </submittedName>
</protein>
<feature type="region of interest" description="Disordered" evidence="1">
    <location>
        <begin position="1"/>
        <end position="40"/>
    </location>
</feature>
<accession>A0A5C6NE47</accession>
<sequence>MAGWVEREERGEERRGEEERRGGEERRGEERTGTEHRNTYKNTLFMQAAGRRLPADYQERVAIFPNPNQERVAIFPNPNQKRAAIFCTYCLDKITAPSHITNMDEIPLTFNIPLTHKVEKKRSARWRYAQRGTRSRRSPRFSAAMETDRALDDGRRTLLHKDYEAAAGKLCHHMRVDCRRMGYDTVFMYWKSFHKINAEPEPVSESDSDD</sequence>
<evidence type="ECO:0000313" key="3">
    <source>
        <dbReference type="Proteomes" id="UP000324091"/>
    </source>
</evidence>
<evidence type="ECO:0000313" key="2">
    <source>
        <dbReference type="EMBL" id="TWW64240.1"/>
    </source>
</evidence>
<dbReference type="AlphaFoldDB" id="A0A5C6NE47"/>
<keyword evidence="3" id="KW-1185">Reference proteome</keyword>
<proteinExistence type="predicted"/>
<name>A0A5C6NE47_9TELE</name>
<comment type="caution">
    <text evidence="2">The sequence shown here is derived from an EMBL/GenBank/DDBJ whole genome shotgun (WGS) entry which is preliminary data.</text>
</comment>
<organism evidence="2 3">
    <name type="scientific">Takifugu flavidus</name>
    <name type="common">sansaifugu</name>
    <dbReference type="NCBI Taxonomy" id="433684"/>
    <lineage>
        <taxon>Eukaryota</taxon>
        <taxon>Metazoa</taxon>
        <taxon>Chordata</taxon>
        <taxon>Craniata</taxon>
        <taxon>Vertebrata</taxon>
        <taxon>Euteleostomi</taxon>
        <taxon>Actinopterygii</taxon>
        <taxon>Neopterygii</taxon>
        <taxon>Teleostei</taxon>
        <taxon>Neoteleostei</taxon>
        <taxon>Acanthomorphata</taxon>
        <taxon>Eupercaria</taxon>
        <taxon>Tetraodontiformes</taxon>
        <taxon>Tetradontoidea</taxon>
        <taxon>Tetraodontidae</taxon>
        <taxon>Takifugu</taxon>
    </lineage>
</organism>
<gene>
    <name evidence="2" type="ORF">D4764_03G0012480</name>
</gene>
<evidence type="ECO:0000256" key="1">
    <source>
        <dbReference type="SAM" id="MobiDB-lite"/>
    </source>
</evidence>
<dbReference type="EMBL" id="RHFK02000016">
    <property type="protein sequence ID" value="TWW64240.1"/>
    <property type="molecule type" value="Genomic_DNA"/>
</dbReference>
<reference evidence="2 3" key="1">
    <citation type="submission" date="2019-04" db="EMBL/GenBank/DDBJ databases">
        <title>Chromosome genome assembly for Takifugu flavidus.</title>
        <authorList>
            <person name="Xiao S."/>
        </authorList>
    </citation>
    <scope>NUCLEOTIDE SEQUENCE [LARGE SCALE GENOMIC DNA]</scope>
    <source>
        <strain evidence="2">HTHZ2018</strain>
        <tissue evidence="2">Muscle</tissue>
    </source>
</reference>
<dbReference type="Proteomes" id="UP000324091">
    <property type="component" value="Chromosome 3"/>
</dbReference>
<feature type="compositionally biased region" description="Basic and acidic residues" evidence="1">
    <location>
        <begin position="1"/>
        <end position="38"/>
    </location>
</feature>